<dbReference type="PROSITE" id="PS00816">
    <property type="entry name" value="AIPM_HOMOCIT_SYNTH_2"/>
    <property type="match status" value="1"/>
</dbReference>
<dbReference type="AlphaFoldDB" id="A0A5C1Q989"/>
<feature type="region of interest" description="Regulatory domain" evidence="10">
    <location>
        <begin position="435"/>
        <end position="547"/>
    </location>
</feature>
<keyword evidence="8 10" id="KW-0479">Metal-binding</keyword>
<comment type="pathway">
    <text evidence="2 10">Amino-acid biosynthesis; L-leucine biosynthesis; L-leucine from 3-methyl-2-oxobutanoate: step 1/4.</text>
</comment>
<keyword evidence="6 10" id="KW-0028">Amino-acid biosynthesis</keyword>
<dbReference type="GO" id="GO:0003852">
    <property type="term" value="F:2-isopropylmalate synthase activity"/>
    <property type="evidence" value="ECO:0007669"/>
    <property type="project" value="UniProtKB-UniRule"/>
</dbReference>
<feature type="binding site" evidence="10">
    <location>
        <position position="240"/>
    </location>
    <ligand>
        <name>Mg(2+)</name>
        <dbReference type="ChEBI" id="CHEBI:18420"/>
    </ligand>
</feature>
<dbReference type="CDD" id="cd07942">
    <property type="entry name" value="DRE_TIM_LeuA"/>
    <property type="match status" value="1"/>
</dbReference>
<dbReference type="InterPro" id="IPR013709">
    <property type="entry name" value="2-isopropylmalate_synth_dimer"/>
</dbReference>
<dbReference type="GO" id="GO:0003985">
    <property type="term" value="F:acetyl-CoA C-acetyltransferase activity"/>
    <property type="evidence" value="ECO:0007669"/>
    <property type="project" value="UniProtKB-UniRule"/>
</dbReference>
<keyword evidence="9 10" id="KW-0100">Branched-chain amino acid biosynthesis</keyword>
<keyword evidence="13" id="KW-1185">Reference proteome</keyword>
<dbReference type="SUPFAM" id="SSF110921">
    <property type="entry name" value="2-isopropylmalate synthase LeuA, allosteric (dimerisation) domain"/>
    <property type="match status" value="1"/>
</dbReference>
<keyword evidence="12" id="KW-0012">Acyltransferase</keyword>
<dbReference type="Pfam" id="PF08502">
    <property type="entry name" value="LeuA_dimer"/>
    <property type="match status" value="1"/>
</dbReference>
<comment type="subcellular location">
    <subcellularLocation>
        <location evidence="10">Cytoplasm</location>
    </subcellularLocation>
</comment>
<sequence>MDYTKYKQYPPVKLDNREWPSKKLDRAPLWCSVDLRDGNQSLPIPMSINEKVEFFNLLVEMGFKEIEVGFPSASETEFNFLRKLVDDNLIPDDVHIQILTQSRDHLIKRSFEALEGVKNAIVHFYNSTSTLQRKVVFKKSKDEIKEIAVSGAKLIKEMSKNFSGNIRYEYSPESFTGTELDYAKDICEAVMDVIKPTPTNKLILNLPGTVEMSTANVHADQIEWFCKNIKDRDSVIISLHAHNDRGTATAATELGLLAGADRVEGTLFGNGERTGNVDIINLGMNFYTQGIDPKLDFSNIDKIVEIYSRCTRMTVGPRHPWAGNLVYTAFSGSHQDAIKKGLEAHNNSDSHIWEVPYLPIDPSDLNRVYEEIIRINSQSGKGGVAFVLENSYGYKLPKSMHPEFSQIIQKITDKTGNELSPEYIFSTFNSEYLEVDGPYRLLDYTINTSSLETKISAKLEYKTDKIDISSFGNGPIDAFFNAVKKVISSDIKFHDYSEHSLTEGADSKAVAYIGMEVKGQIIFGVGIDSSINTASIKALLCALNRVE</sequence>
<evidence type="ECO:0000313" key="13">
    <source>
        <dbReference type="Proteomes" id="UP000323824"/>
    </source>
</evidence>
<evidence type="ECO:0000256" key="7">
    <source>
        <dbReference type="ARBA" id="ARBA00022679"/>
    </source>
</evidence>
<comment type="cofactor">
    <cofactor evidence="10">
        <name>Mg(2+)</name>
        <dbReference type="ChEBI" id="CHEBI:18420"/>
    </cofactor>
</comment>
<accession>A0A5C1Q989</accession>
<gene>
    <name evidence="10 12" type="primary">leuA</name>
    <name evidence="12" type="ORF">EW093_02580</name>
</gene>
<evidence type="ECO:0000256" key="10">
    <source>
        <dbReference type="HAMAP-Rule" id="MF_00572"/>
    </source>
</evidence>
<dbReference type="InterPro" id="IPR054692">
    <property type="entry name" value="LeuA-like_post-cat"/>
</dbReference>
<evidence type="ECO:0000256" key="5">
    <source>
        <dbReference type="ARBA" id="ARBA00022430"/>
    </source>
</evidence>
<keyword evidence="10" id="KW-0963">Cytoplasm</keyword>
<dbReference type="SMART" id="SM00917">
    <property type="entry name" value="LeuA_dimer"/>
    <property type="match status" value="1"/>
</dbReference>
<evidence type="ECO:0000313" key="12">
    <source>
        <dbReference type="EMBL" id="QEN03630.1"/>
    </source>
</evidence>
<keyword evidence="10" id="KW-0460">Magnesium</keyword>
<dbReference type="PANTHER" id="PTHR46911:SF1">
    <property type="entry name" value="2-ISOPROPYLMALATE SYNTHASE"/>
    <property type="match status" value="1"/>
</dbReference>
<evidence type="ECO:0000256" key="1">
    <source>
        <dbReference type="ARBA" id="ARBA00000064"/>
    </source>
</evidence>
<evidence type="ECO:0000256" key="6">
    <source>
        <dbReference type="ARBA" id="ARBA00022605"/>
    </source>
</evidence>
<evidence type="ECO:0000256" key="9">
    <source>
        <dbReference type="ARBA" id="ARBA00023304"/>
    </source>
</evidence>
<dbReference type="InterPro" id="IPR039371">
    <property type="entry name" value="LeuA_N_DRE-TIM"/>
</dbReference>
<dbReference type="EMBL" id="CP035807">
    <property type="protein sequence ID" value="QEN03630.1"/>
    <property type="molecule type" value="Genomic_DNA"/>
</dbReference>
<dbReference type="UniPathway" id="UPA00048">
    <property type="reaction ID" value="UER00070"/>
</dbReference>
<dbReference type="Gene3D" id="3.30.160.270">
    <property type="match status" value="1"/>
</dbReference>
<dbReference type="SUPFAM" id="SSF51569">
    <property type="entry name" value="Aldolase"/>
    <property type="match status" value="1"/>
</dbReference>
<comment type="catalytic activity">
    <reaction evidence="1 10">
        <text>3-methyl-2-oxobutanoate + acetyl-CoA + H2O = (2S)-2-isopropylmalate + CoA + H(+)</text>
        <dbReference type="Rhea" id="RHEA:21524"/>
        <dbReference type="ChEBI" id="CHEBI:1178"/>
        <dbReference type="ChEBI" id="CHEBI:11851"/>
        <dbReference type="ChEBI" id="CHEBI:15377"/>
        <dbReference type="ChEBI" id="CHEBI:15378"/>
        <dbReference type="ChEBI" id="CHEBI:57287"/>
        <dbReference type="ChEBI" id="CHEBI:57288"/>
        <dbReference type="EC" id="2.3.3.13"/>
    </reaction>
</comment>
<dbReference type="InterPro" id="IPR036230">
    <property type="entry name" value="LeuA_allosteric_dom_sf"/>
</dbReference>
<dbReference type="HAMAP" id="MF_00572">
    <property type="entry name" value="LeuA_type2"/>
    <property type="match status" value="1"/>
</dbReference>
<dbReference type="SUPFAM" id="SSF89000">
    <property type="entry name" value="post-HMGL domain-like"/>
    <property type="match status" value="1"/>
</dbReference>
<dbReference type="NCBIfam" id="TIGR00970">
    <property type="entry name" value="leuA_yeast"/>
    <property type="match status" value="1"/>
</dbReference>
<evidence type="ECO:0000256" key="2">
    <source>
        <dbReference type="ARBA" id="ARBA00004689"/>
    </source>
</evidence>
<dbReference type="InterPro" id="IPR013785">
    <property type="entry name" value="Aldolase_TIM"/>
</dbReference>
<keyword evidence="5 10" id="KW-0432">Leucine biosynthesis</keyword>
<comment type="subunit">
    <text evidence="10">Homodimer.</text>
</comment>
<reference evidence="12 13" key="2">
    <citation type="submission" date="2019-09" db="EMBL/GenBank/DDBJ databases">
        <title>Complete Genome Sequence and Methylome Analysis of free living Spirochaetas.</title>
        <authorList>
            <person name="Leshcheva N."/>
            <person name="Mikheeva N."/>
        </authorList>
    </citation>
    <scope>NUCLEOTIDE SEQUENCE [LARGE SCALE GENOMIC DNA]</scope>
    <source>
        <strain evidence="12 13">P</strain>
    </source>
</reference>
<dbReference type="RefSeq" id="WP_149566888.1">
    <property type="nucleotide sequence ID" value="NZ_CP035807.1"/>
</dbReference>
<dbReference type="InterPro" id="IPR005668">
    <property type="entry name" value="IPM_Synthase"/>
</dbReference>
<feature type="binding site" evidence="10">
    <location>
        <position position="276"/>
    </location>
    <ligand>
        <name>Mg(2+)</name>
        <dbReference type="ChEBI" id="CHEBI:18420"/>
    </ligand>
</feature>
<evidence type="ECO:0000256" key="3">
    <source>
        <dbReference type="ARBA" id="ARBA00009767"/>
    </source>
</evidence>
<dbReference type="PROSITE" id="PS00815">
    <property type="entry name" value="AIPM_HOMOCIT_SYNTH_1"/>
    <property type="match status" value="1"/>
</dbReference>
<dbReference type="Pfam" id="PF22615">
    <property type="entry name" value="IPMS_D2"/>
    <property type="match status" value="1"/>
</dbReference>
<dbReference type="EC" id="2.3.3.13" evidence="4 10"/>
<organism evidence="12 13">
    <name type="scientific">Thiospirochaeta perfilievii</name>
    <dbReference type="NCBI Taxonomy" id="252967"/>
    <lineage>
        <taxon>Bacteria</taxon>
        <taxon>Pseudomonadati</taxon>
        <taxon>Spirochaetota</taxon>
        <taxon>Spirochaetia</taxon>
        <taxon>Spirochaetales</taxon>
        <taxon>Spirochaetaceae</taxon>
        <taxon>Thiospirochaeta</taxon>
    </lineage>
</organism>
<dbReference type="Pfam" id="PF00682">
    <property type="entry name" value="HMGL-like"/>
    <property type="match status" value="1"/>
</dbReference>
<comment type="function">
    <text evidence="10">Catalyzes the condensation of the acetyl group of acetyl-CoA with 3-methyl-2-oxobutanoate (2-ketoisovalerate) to form 3-carboxy-3-hydroxy-4-methylpentanoate (2-isopropylmalate).</text>
</comment>
<dbReference type="NCBIfam" id="NF002991">
    <property type="entry name" value="PRK03739.1"/>
    <property type="match status" value="1"/>
</dbReference>
<reference evidence="12 13" key="1">
    <citation type="submission" date="2019-02" db="EMBL/GenBank/DDBJ databases">
        <authorList>
            <person name="Fomenkov A."/>
            <person name="Dubinina G."/>
            <person name="Grabovich M."/>
            <person name="Vincze T."/>
            <person name="Roberts R.J."/>
        </authorList>
    </citation>
    <scope>NUCLEOTIDE SEQUENCE [LARGE SCALE GENOMIC DNA]</scope>
    <source>
        <strain evidence="12 13">P</strain>
    </source>
</reference>
<dbReference type="InterPro" id="IPR000891">
    <property type="entry name" value="PYR_CT"/>
</dbReference>
<dbReference type="Proteomes" id="UP000323824">
    <property type="component" value="Chromosome"/>
</dbReference>
<evidence type="ECO:0000256" key="8">
    <source>
        <dbReference type="ARBA" id="ARBA00022723"/>
    </source>
</evidence>
<feature type="domain" description="Pyruvate carboxyltransferase" evidence="11">
    <location>
        <begin position="28"/>
        <end position="301"/>
    </location>
</feature>
<evidence type="ECO:0000256" key="4">
    <source>
        <dbReference type="ARBA" id="ARBA00012973"/>
    </source>
</evidence>
<evidence type="ECO:0000259" key="11">
    <source>
        <dbReference type="PROSITE" id="PS50991"/>
    </source>
</evidence>
<dbReference type="GO" id="GO:0009098">
    <property type="term" value="P:L-leucine biosynthetic process"/>
    <property type="evidence" value="ECO:0007669"/>
    <property type="project" value="UniProtKB-UniRule"/>
</dbReference>
<feature type="binding site" evidence="10">
    <location>
        <position position="37"/>
    </location>
    <ligand>
        <name>Mg(2+)</name>
        <dbReference type="ChEBI" id="CHEBI:18420"/>
    </ligand>
</feature>
<proteinExistence type="inferred from homology"/>
<dbReference type="Gene3D" id="3.20.20.70">
    <property type="entry name" value="Aldolase class I"/>
    <property type="match status" value="1"/>
</dbReference>
<dbReference type="OrthoDB" id="9804858at2"/>
<dbReference type="InterPro" id="IPR002034">
    <property type="entry name" value="AIPM/Hcit_synth_CS"/>
</dbReference>
<dbReference type="PANTHER" id="PTHR46911">
    <property type="match status" value="1"/>
</dbReference>
<dbReference type="PROSITE" id="PS50991">
    <property type="entry name" value="PYR_CT"/>
    <property type="match status" value="1"/>
</dbReference>
<dbReference type="KEGG" id="sper:EW093_02580"/>
<dbReference type="GO" id="GO:0000287">
    <property type="term" value="F:magnesium ion binding"/>
    <property type="evidence" value="ECO:0007669"/>
    <property type="project" value="UniProtKB-UniRule"/>
</dbReference>
<comment type="similarity">
    <text evidence="3 10">Belongs to the alpha-IPM synthase/homocitrate synthase family. LeuA type 2 subfamily.</text>
</comment>
<dbReference type="GO" id="GO:0005737">
    <property type="term" value="C:cytoplasm"/>
    <property type="evidence" value="ECO:0007669"/>
    <property type="project" value="UniProtKB-SubCell"/>
</dbReference>
<feature type="binding site" evidence="10">
    <location>
        <position position="242"/>
    </location>
    <ligand>
        <name>Mg(2+)</name>
        <dbReference type="ChEBI" id="CHEBI:18420"/>
    </ligand>
</feature>
<name>A0A5C1Q989_9SPIO</name>
<keyword evidence="7 10" id="KW-0808">Transferase</keyword>
<protein>
    <recommendedName>
        <fullName evidence="4 10">2-isopropylmalate synthase</fullName>
        <ecNumber evidence="4 10">2.3.3.13</ecNumber>
    </recommendedName>
    <alternativeName>
        <fullName evidence="10">Alpha-IPM synthase</fullName>
    </alternativeName>
    <alternativeName>
        <fullName evidence="10">Alpha-isopropylmalate synthase</fullName>
    </alternativeName>
</protein>